<evidence type="ECO:0000313" key="9">
    <source>
        <dbReference type="Proteomes" id="UP000014760"/>
    </source>
</evidence>
<feature type="region of interest" description="Disordered" evidence="5">
    <location>
        <begin position="96"/>
        <end position="145"/>
    </location>
</feature>
<dbReference type="OrthoDB" id="407442at2759"/>
<evidence type="ECO:0000313" key="8">
    <source>
        <dbReference type="EnsemblMetazoa" id="CapteP180028"/>
    </source>
</evidence>
<keyword evidence="3" id="KW-0539">Nucleus</keyword>
<organism evidence="7">
    <name type="scientific">Capitella teleta</name>
    <name type="common">Polychaete worm</name>
    <dbReference type="NCBI Taxonomy" id="283909"/>
    <lineage>
        <taxon>Eukaryota</taxon>
        <taxon>Metazoa</taxon>
        <taxon>Spiralia</taxon>
        <taxon>Lophotrochozoa</taxon>
        <taxon>Annelida</taxon>
        <taxon>Polychaeta</taxon>
        <taxon>Sedentaria</taxon>
        <taxon>Scolecida</taxon>
        <taxon>Capitellidae</taxon>
        <taxon>Capitella</taxon>
    </lineage>
</organism>
<dbReference type="InterPro" id="IPR000504">
    <property type="entry name" value="RRM_dom"/>
</dbReference>
<feature type="compositionally biased region" description="Basic and acidic residues" evidence="5">
    <location>
        <begin position="130"/>
        <end position="143"/>
    </location>
</feature>
<dbReference type="AlphaFoldDB" id="R7U241"/>
<dbReference type="SMART" id="SM00360">
    <property type="entry name" value="RRM"/>
    <property type="match status" value="1"/>
</dbReference>
<dbReference type="Pfam" id="PF00076">
    <property type="entry name" value="RRM_1"/>
    <property type="match status" value="1"/>
</dbReference>
<dbReference type="InterPro" id="IPR012677">
    <property type="entry name" value="Nucleotide-bd_a/b_plait_sf"/>
</dbReference>
<reference evidence="8" key="3">
    <citation type="submission" date="2015-06" db="UniProtKB">
        <authorList>
            <consortium name="EnsemblMetazoa"/>
        </authorList>
    </citation>
    <scope>IDENTIFICATION</scope>
</reference>
<evidence type="ECO:0000259" key="6">
    <source>
        <dbReference type="PROSITE" id="PS50102"/>
    </source>
</evidence>
<dbReference type="EMBL" id="KB308479">
    <property type="protein sequence ID" value="ELT97731.1"/>
    <property type="molecule type" value="Genomic_DNA"/>
</dbReference>
<dbReference type="PROSITE" id="PS50102">
    <property type="entry name" value="RRM"/>
    <property type="match status" value="1"/>
</dbReference>
<dbReference type="CDD" id="cd12336">
    <property type="entry name" value="RRM_RBM7_like"/>
    <property type="match status" value="1"/>
</dbReference>
<gene>
    <name evidence="7" type="ORF">CAPTEDRAFT_180028</name>
</gene>
<dbReference type="Proteomes" id="UP000014760">
    <property type="component" value="Unassembled WGS sequence"/>
</dbReference>
<dbReference type="InterPro" id="IPR035979">
    <property type="entry name" value="RBD_domain_sf"/>
</dbReference>
<dbReference type="FunCoup" id="R7U241">
    <property type="interactions" value="192"/>
</dbReference>
<evidence type="ECO:0000313" key="7">
    <source>
        <dbReference type="EMBL" id="ELT97731.1"/>
    </source>
</evidence>
<keyword evidence="9" id="KW-1185">Reference proteome</keyword>
<evidence type="ECO:0000256" key="2">
    <source>
        <dbReference type="ARBA" id="ARBA00022884"/>
    </source>
</evidence>
<comment type="subcellular location">
    <subcellularLocation>
        <location evidence="1">Nucleus</location>
        <location evidence="1">Nucleoplasm</location>
    </subcellularLocation>
</comment>
<feature type="domain" description="RRM" evidence="6">
    <location>
        <begin position="7"/>
        <end position="84"/>
    </location>
</feature>
<accession>R7U241</accession>
<dbReference type="InterPro" id="IPR052285">
    <property type="entry name" value="NEXT_complex_subunit"/>
</dbReference>
<dbReference type="PANTHER" id="PTHR13798:SF11">
    <property type="entry name" value="RNA-BINDING PROTEIN 7-RELATED"/>
    <property type="match status" value="1"/>
</dbReference>
<dbReference type="PANTHER" id="PTHR13798">
    <property type="entry name" value="RNA BINDING MOTIF RBM PROTEIN -RELATED"/>
    <property type="match status" value="1"/>
</dbReference>
<dbReference type="SUPFAM" id="SSF54928">
    <property type="entry name" value="RNA-binding domain, RBD"/>
    <property type="match status" value="1"/>
</dbReference>
<dbReference type="GO" id="GO:0005654">
    <property type="term" value="C:nucleoplasm"/>
    <property type="evidence" value="ECO:0007669"/>
    <property type="project" value="UniProtKB-SubCell"/>
</dbReference>
<reference evidence="7 9" key="2">
    <citation type="journal article" date="2013" name="Nature">
        <title>Insights into bilaterian evolution from three spiralian genomes.</title>
        <authorList>
            <person name="Simakov O."/>
            <person name="Marletaz F."/>
            <person name="Cho S.J."/>
            <person name="Edsinger-Gonzales E."/>
            <person name="Havlak P."/>
            <person name="Hellsten U."/>
            <person name="Kuo D.H."/>
            <person name="Larsson T."/>
            <person name="Lv J."/>
            <person name="Arendt D."/>
            <person name="Savage R."/>
            <person name="Osoegawa K."/>
            <person name="de Jong P."/>
            <person name="Grimwood J."/>
            <person name="Chapman J.A."/>
            <person name="Shapiro H."/>
            <person name="Aerts A."/>
            <person name="Otillar R.P."/>
            <person name="Terry A.Y."/>
            <person name="Boore J.L."/>
            <person name="Grigoriev I.V."/>
            <person name="Lindberg D.R."/>
            <person name="Seaver E.C."/>
            <person name="Weisblat D.A."/>
            <person name="Putnam N.H."/>
            <person name="Rokhsar D.S."/>
        </authorList>
    </citation>
    <scope>NUCLEOTIDE SEQUENCE</scope>
    <source>
        <strain evidence="7 9">I ESC-2004</strain>
    </source>
</reference>
<evidence type="ECO:0000256" key="1">
    <source>
        <dbReference type="ARBA" id="ARBA00004642"/>
    </source>
</evidence>
<keyword evidence="2 4" id="KW-0694">RNA-binding</keyword>
<evidence type="ECO:0000256" key="4">
    <source>
        <dbReference type="PROSITE-ProRule" id="PRU00176"/>
    </source>
</evidence>
<reference evidence="9" key="1">
    <citation type="submission" date="2012-12" db="EMBL/GenBank/DDBJ databases">
        <authorList>
            <person name="Hellsten U."/>
            <person name="Grimwood J."/>
            <person name="Chapman J.A."/>
            <person name="Shapiro H."/>
            <person name="Aerts A."/>
            <person name="Otillar R.P."/>
            <person name="Terry A.Y."/>
            <person name="Boore J.L."/>
            <person name="Simakov O."/>
            <person name="Marletaz F."/>
            <person name="Cho S.-J."/>
            <person name="Edsinger-Gonzales E."/>
            <person name="Havlak P."/>
            <person name="Kuo D.-H."/>
            <person name="Larsson T."/>
            <person name="Lv J."/>
            <person name="Arendt D."/>
            <person name="Savage R."/>
            <person name="Osoegawa K."/>
            <person name="de Jong P."/>
            <person name="Lindberg D.R."/>
            <person name="Seaver E.C."/>
            <person name="Weisblat D.A."/>
            <person name="Putnam N.H."/>
            <person name="Grigoriev I.V."/>
            <person name="Rokhsar D.S."/>
        </authorList>
    </citation>
    <scope>NUCLEOTIDE SEQUENCE</scope>
    <source>
        <strain evidence="9">I ESC-2004</strain>
    </source>
</reference>
<dbReference type="GO" id="GO:0000381">
    <property type="term" value="P:regulation of alternative mRNA splicing, via spliceosome"/>
    <property type="evidence" value="ECO:0007669"/>
    <property type="project" value="TreeGrafter"/>
</dbReference>
<evidence type="ECO:0000256" key="5">
    <source>
        <dbReference type="SAM" id="MobiDB-lite"/>
    </source>
</evidence>
<dbReference type="HOGENOM" id="CLU_1338697_0_0_1"/>
<dbReference type="EMBL" id="AMQN01002114">
    <property type="status" value="NOT_ANNOTATED_CDS"/>
    <property type="molecule type" value="Genomic_DNA"/>
</dbReference>
<evidence type="ECO:0000256" key="3">
    <source>
        <dbReference type="ARBA" id="ARBA00023242"/>
    </source>
</evidence>
<dbReference type="GO" id="GO:0003727">
    <property type="term" value="F:single-stranded RNA binding"/>
    <property type="evidence" value="ECO:0007669"/>
    <property type="project" value="TreeGrafter"/>
</dbReference>
<dbReference type="OMA" id="AFITYAH"/>
<dbReference type="EnsemblMetazoa" id="CapteT180028">
    <property type="protein sequence ID" value="CapteP180028"/>
    <property type="gene ID" value="CapteG180028"/>
</dbReference>
<name>R7U241_CAPTE</name>
<proteinExistence type="predicted"/>
<dbReference type="Gene3D" id="3.30.70.330">
    <property type="match status" value="1"/>
</dbReference>
<dbReference type="STRING" id="283909.R7U241"/>
<protein>
    <recommendedName>
        <fullName evidence="6">RRM domain-containing protein</fullName>
    </recommendedName>
</protein>
<sequence>MSDSADRTIWCGNLPDDITEELLYELFLQAGPLCKVNIPKESSGRLKRFGFIEFRHSESVPYAIELMNGIKLFDCSLQLKPRSGSSHDRPVINPVHRSVSAPNVPLSHGQFSQGHDDRRQEGRSSVYDRLGGRNERSMSREEVQIPNRGLSRWDARPGPTYGHGSGMVNQRDQVIYQAAMMQHHQQQYQGWGQQQQQQSQRYRHR</sequence>